<feature type="binding site" evidence="9">
    <location>
        <position position="286"/>
    </location>
    <ligand>
        <name>K(+)</name>
        <dbReference type="ChEBI" id="CHEBI:29103"/>
    </ligand>
</feature>
<comment type="function">
    <text evidence="9">Catalyzes the phosphorylation of ribose at O-5 in a reaction requiring ATP and magnesium. The resulting D-ribose-5-phosphate can then be used either for sythesis of nucleotides, histidine, and tryptophan, or as a component of the pentose phosphate pathway.</text>
</comment>
<dbReference type="Pfam" id="PF00294">
    <property type="entry name" value="PfkB"/>
    <property type="match status" value="1"/>
</dbReference>
<evidence type="ECO:0000256" key="1">
    <source>
        <dbReference type="ARBA" id="ARBA00022679"/>
    </source>
</evidence>
<organism evidence="11 12">
    <name type="scientific">Leifsonia shinshuensis</name>
    <dbReference type="NCBI Taxonomy" id="150026"/>
    <lineage>
        <taxon>Bacteria</taxon>
        <taxon>Bacillati</taxon>
        <taxon>Actinomycetota</taxon>
        <taxon>Actinomycetes</taxon>
        <taxon>Micrococcales</taxon>
        <taxon>Microbacteriaceae</taxon>
        <taxon>Leifsonia</taxon>
    </lineage>
</organism>
<comment type="subcellular location">
    <subcellularLocation>
        <location evidence="9">Cytoplasm</location>
    </subcellularLocation>
</comment>
<evidence type="ECO:0000256" key="7">
    <source>
        <dbReference type="ARBA" id="ARBA00022958"/>
    </source>
</evidence>
<dbReference type="PANTHER" id="PTHR10584:SF166">
    <property type="entry name" value="RIBOKINASE"/>
    <property type="match status" value="1"/>
</dbReference>
<dbReference type="Gene3D" id="3.40.1190.20">
    <property type="match status" value="1"/>
</dbReference>
<feature type="active site" description="Proton acceptor" evidence="9">
    <location>
        <position position="253"/>
    </location>
</feature>
<dbReference type="InterPro" id="IPR011611">
    <property type="entry name" value="PfkB_dom"/>
</dbReference>
<sequence length="311" mass="32228">MTSGKLLVVGSLNQDTSLKVHVLPKPGETVAAIDVLVSAGGKSANQAVAASRLGAEVSLIGAVGDDEAGTALRRQLEASGVDTSSVSTIVSTATGTALITVDDQGENTIVVAAGANDHLTPERIGDSDFGGAAIISLCLEVPDHVLVYAALRAKRQGARVMLNASPLRAFDCALLELADIVVVNEHEYSALFGELPAEDDDWLTKLAELATQLLIVTLGKDGAIAVDRSTPTPTIHRQESRHVEAVDTTGCGDALAGVLAGELSKGTPLPEALERATAFASLVATRSGAQSSYPSREAFAQWQAEQAYAYE</sequence>
<dbReference type="GO" id="GO:0004747">
    <property type="term" value="F:ribokinase activity"/>
    <property type="evidence" value="ECO:0007669"/>
    <property type="project" value="UniProtKB-UniRule"/>
</dbReference>
<keyword evidence="5 9" id="KW-0067">ATP-binding</keyword>
<dbReference type="PRINTS" id="PR00990">
    <property type="entry name" value="RIBOKINASE"/>
</dbReference>
<evidence type="ECO:0000256" key="4">
    <source>
        <dbReference type="ARBA" id="ARBA00022777"/>
    </source>
</evidence>
<dbReference type="InterPro" id="IPR002139">
    <property type="entry name" value="Ribo/fructo_kinase"/>
</dbReference>
<feature type="binding site" evidence="9">
    <location>
        <position position="288"/>
    </location>
    <ligand>
        <name>K(+)</name>
        <dbReference type="ChEBI" id="CHEBI:29103"/>
    </ligand>
</feature>
<protein>
    <recommendedName>
        <fullName evidence="9">Ribokinase</fullName>
        <shortName evidence="9">RK</shortName>
        <ecNumber evidence="9">2.7.1.15</ecNumber>
    </recommendedName>
</protein>
<keyword evidence="9" id="KW-0963">Cytoplasm</keyword>
<dbReference type="SUPFAM" id="SSF53613">
    <property type="entry name" value="Ribokinase-like"/>
    <property type="match status" value="1"/>
</dbReference>
<keyword evidence="2 9" id="KW-0479">Metal-binding</keyword>
<dbReference type="RefSeq" id="WP_179604729.1">
    <property type="nucleotide sequence ID" value="NZ_BAABEH010000001.1"/>
</dbReference>
<keyword evidence="4 9" id="KW-0418">Kinase</keyword>
<keyword evidence="7 9" id="KW-0630">Potassium</keyword>
<evidence type="ECO:0000256" key="2">
    <source>
        <dbReference type="ARBA" id="ARBA00022723"/>
    </source>
</evidence>
<dbReference type="HAMAP" id="MF_01987">
    <property type="entry name" value="Ribokinase"/>
    <property type="match status" value="1"/>
</dbReference>
<gene>
    <name evidence="9" type="primary">rbsK</name>
    <name evidence="11" type="ORF">HNR13_000998</name>
</gene>
<dbReference type="AlphaFoldDB" id="A0A853CTC8"/>
<dbReference type="CDD" id="cd01174">
    <property type="entry name" value="ribokinase"/>
    <property type="match status" value="1"/>
</dbReference>
<comment type="caution">
    <text evidence="9">Lacks conserved residue(s) required for the propagation of feature annotation.</text>
</comment>
<feature type="binding site" evidence="9">
    <location>
        <begin position="252"/>
        <end position="253"/>
    </location>
    <ligand>
        <name>ATP</name>
        <dbReference type="ChEBI" id="CHEBI:30616"/>
    </ligand>
</feature>
<dbReference type="PANTHER" id="PTHR10584">
    <property type="entry name" value="SUGAR KINASE"/>
    <property type="match status" value="1"/>
</dbReference>
<feature type="binding site" evidence="9">
    <location>
        <position position="253"/>
    </location>
    <ligand>
        <name>substrate</name>
    </ligand>
</feature>
<comment type="catalytic activity">
    <reaction evidence="9">
        <text>D-ribose + ATP = D-ribose 5-phosphate + ADP + H(+)</text>
        <dbReference type="Rhea" id="RHEA:13697"/>
        <dbReference type="ChEBI" id="CHEBI:15378"/>
        <dbReference type="ChEBI" id="CHEBI:30616"/>
        <dbReference type="ChEBI" id="CHEBI:47013"/>
        <dbReference type="ChEBI" id="CHEBI:78346"/>
        <dbReference type="ChEBI" id="CHEBI:456216"/>
        <dbReference type="EC" id="2.7.1.15"/>
    </reaction>
</comment>
<dbReference type="EC" id="2.7.1.15" evidence="9"/>
<feature type="binding site" evidence="9">
    <location>
        <position position="249"/>
    </location>
    <ligand>
        <name>K(+)</name>
        <dbReference type="ChEBI" id="CHEBI:29103"/>
    </ligand>
</feature>
<evidence type="ECO:0000313" key="11">
    <source>
        <dbReference type="EMBL" id="NYJ22711.1"/>
    </source>
</evidence>
<keyword evidence="1 9" id="KW-0808">Transferase</keyword>
<evidence type="ECO:0000256" key="9">
    <source>
        <dbReference type="HAMAP-Rule" id="MF_01987"/>
    </source>
</evidence>
<feature type="binding site" evidence="9">
    <location>
        <position position="247"/>
    </location>
    <ligand>
        <name>K(+)</name>
        <dbReference type="ChEBI" id="CHEBI:29103"/>
    </ligand>
</feature>
<reference evidence="11 12" key="1">
    <citation type="submission" date="2020-07" db="EMBL/GenBank/DDBJ databases">
        <title>Sequencing the genomes of 1000 actinobacteria strains.</title>
        <authorList>
            <person name="Klenk H.-P."/>
        </authorList>
    </citation>
    <scope>NUCLEOTIDE SEQUENCE [LARGE SCALE GENOMIC DNA]</scope>
    <source>
        <strain evidence="11 12">DSM 15165</strain>
    </source>
</reference>
<dbReference type="GO" id="GO:0019303">
    <property type="term" value="P:D-ribose catabolic process"/>
    <property type="evidence" value="ECO:0007669"/>
    <property type="project" value="UniProtKB-UniRule"/>
</dbReference>
<accession>A0A853CTC8</accession>
<proteinExistence type="inferred from homology"/>
<dbReference type="InterPro" id="IPR029056">
    <property type="entry name" value="Ribokinase-like"/>
</dbReference>
<dbReference type="InterPro" id="IPR011877">
    <property type="entry name" value="Ribokinase"/>
</dbReference>
<dbReference type="Proteomes" id="UP000578352">
    <property type="component" value="Unassembled WGS sequence"/>
</dbReference>
<comment type="similarity">
    <text evidence="9">Belongs to the carbohydrate kinase PfkB family. Ribokinase subfamily.</text>
</comment>
<comment type="cofactor">
    <cofactor evidence="9">
        <name>Mg(2+)</name>
        <dbReference type="ChEBI" id="CHEBI:18420"/>
    </cofactor>
    <text evidence="9">Requires a divalent cation, most likely magnesium in vivo, as an electrophilic catalyst to aid phosphoryl group transfer. It is the chelate of the metal and the nucleotide that is the actual substrate.</text>
</comment>
<dbReference type="GO" id="GO:0046872">
    <property type="term" value="F:metal ion binding"/>
    <property type="evidence" value="ECO:0007669"/>
    <property type="project" value="UniProtKB-KW"/>
</dbReference>
<feature type="binding site" evidence="9">
    <location>
        <position position="184"/>
    </location>
    <ligand>
        <name>ATP</name>
        <dbReference type="ChEBI" id="CHEBI:30616"/>
    </ligand>
</feature>
<keyword evidence="3 9" id="KW-0547">Nucleotide-binding</keyword>
<evidence type="ECO:0000256" key="8">
    <source>
        <dbReference type="ARBA" id="ARBA00023277"/>
    </source>
</evidence>
<dbReference type="GO" id="GO:0005829">
    <property type="term" value="C:cytosol"/>
    <property type="evidence" value="ECO:0007669"/>
    <property type="project" value="TreeGrafter"/>
</dbReference>
<evidence type="ECO:0000256" key="3">
    <source>
        <dbReference type="ARBA" id="ARBA00022741"/>
    </source>
</evidence>
<dbReference type="EMBL" id="JACCFL010000001">
    <property type="protein sequence ID" value="NYJ22711.1"/>
    <property type="molecule type" value="Genomic_DNA"/>
</dbReference>
<feature type="binding site" evidence="9">
    <location>
        <begin position="217"/>
        <end position="222"/>
    </location>
    <ligand>
        <name>ATP</name>
        <dbReference type="ChEBI" id="CHEBI:30616"/>
    </ligand>
</feature>
<name>A0A853CTC8_9MICO</name>
<feature type="binding site" evidence="9">
    <location>
        <begin position="41"/>
        <end position="45"/>
    </location>
    <ligand>
        <name>substrate</name>
    </ligand>
</feature>
<feature type="binding site" evidence="9">
    <location>
        <begin position="13"/>
        <end position="15"/>
    </location>
    <ligand>
        <name>substrate</name>
    </ligand>
</feature>
<evidence type="ECO:0000256" key="6">
    <source>
        <dbReference type="ARBA" id="ARBA00022842"/>
    </source>
</evidence>
<keyword evidence="6 9" id="KW-0460">Magnesium</keyword>
<comment type="subunit">
    <text evidence="9">Homodimer.</text>
</comment>
<feature type="binding site" evidence="9">
    <location>
        <position position="140"/>
    </location>
    <ligand>
        <name>substrate</name>
    </ligand>
</feature>
<evidence type="ECO:0000313" key="12">
    <source>
        <dbReference type="Proteomes" id="UP000578352"/>
    </source>
</evidence>
<comment type="pathway">
    <text evidence="9">Carbohydrate metabolism; D-ribose degradation; D-ribose 5-phosphate from beta-D-ribopyranose: step 2/2.</text>
</comment>
<dbReference type="UniPathway" id="UPA00916">
    <property type="reaction ID" value="UER00889"/>
</dbReference>
<feature type="domain" description="Carbohydrate kinase PfkB" evidence="10">
    <location>
        <begin position="5"/>
        <end position="295"/>
    </location>
</feature>
<evidence type="ECO:0000259" key="10">
    <source>
        <dbReference type="Pfam" id="PF00294"/>
    </source>
</evidence>
<keyword evidence="8 9" id="KW-0119">Carbohydrate metabolism</keyword>
<evidence type="ECO:0000256" key="5">
    <source>
        <dbReference type="ARBA" id="ARBA00022840"/>
    </source>
</evidence>
<feature type="binding site" evidence="9">
    <location>
        <position position="292"/>
    </location>
    <ligand>
        <name>K(+)</name>
        <dbReference type="ChEBI" id="CHEBI:29103"/>
    </ligand>
</feature>
<comment type="caution">
    <text evidence="11">The sequence shown here is derived from an EMBL/GenBank/DDBJ whole genome shotgun (WGS) entry which is preliminary data.</text>
</comment>
<feature type="binding site" evidence="9">
    <location>
        <position position="283"/>
    </location>
    <ligand>
        <name>K(+)</name>
        <dbReference type="ChEBI" id="CHEBI:29103"/>
    </ligand>
</feature>
<dbReference type="GO" id="GO:0005524">
    <property type="term" value="F:ATP binding"/>
    <property type="evidence" value="ECO:0007669"/>
    <property type="project" value="UniProtKB-UniRule"/>
</dbReference>
<comment type="activity regulation">
    <text evidence="9">Activated by a monovalent cation that binds near, but not in, the active site. The most likely occupant of the site in vivo is potassium. Ion binding induces a conformational change that may alter substrate affinity.</text>
</comment>